<reference evidence="1 2" key="1">
    <citation type="submission" date="2014-04" db="EMBL/GenBank/DDBJ databases">
        <authorList>
            <consortium name="DOE Joint Genome Institute"/>
            <person name="Kuo A."/>
            <person name="Zuccaro A."/>
            <person name="Kohler A."/>
            <person name="Nagy L.G."/>
            <person name="Floudas D."/>
            <person name="Copeland A."/>
            <person name="Barry K.W."/>
            <person name="Cichocki N."/>
            <person name="Veneault-Fourrey C."/>
            <person name="LaButti K."/>
            <person name="Lindquist E.A."/>
            <person name="Lipzen A."/>
            <person name="Lundell T."/>
            <person name="Morin E."/>
            <person name="Murat C."/>
            <person name="Sun H."/>
            <person name="Tunlid A."/>
            <person name="Henrissat B."/>
            <person name="Grigoriev I.V."/>
            <person name="Hibbett D.S."/>
            <person name="Martin F."/>
            <person name="Nordberg H.P."/>
            <person name="Cantor M.N."/>
            <person name="Hua S.X."/>
        </authorList>
    </citation>
    <scope>NUCLEOTIDE SEQUENCE [LARGE SCALE GENOMIC DNA]</scope>
    <source>
        <strain evidence="1 2">MAFF 305830</strain>
    </source>
</reference>
<dbReference type="Proteomes" id="UP000054097">
    <property type="component" value="Unassembled WGS sequence"/>
</dbReference>
<organism evidence="1 2">
    <name type="scientific">Serendipita vermifera MAFF 305830</name>
    <dbReference type="NCBI Taxonomy" id="933852"/>
    <lineage>
        <taxon>Eukaryota</taxon>
        <taxon>Fungi</taxon>
        <taxon>Dikarya</taxon>
        <taxon>Basidiomycota</taxon>
        <taxon>Agaricomycotina</taxon>
        <taxon>Agaricomycetes</taxon>
        <taxon>Sebacinales</taxon>
        <taxon>Serendipitaceae</taxon>
        <taxon>Serendipita</taxon>
    </lineage>
</organism>
<evidence type="ECO:0000313" key="1">
    <source>
        <dbReference type="EMBL" id="KIM28479.1"/>
    </source>
</evidence>
<reference evidence="2" key="2">
    <citation type="submission" date="2015-01" db="EMBL/GenBank/DDBJ databases">
        <title>Evolutionary Origins and Diversification of the Mycorrhizal Mutualists.</title>
        <authorList>
            <consortium name="DOE Joint Genome Institute"/>
            <consortium name="Mycorrhizal Genomics Consortium"/>
            <person name="Kohler A."/>
            <person name="Kuo A."/>
            <person name="Nagy L.G."/>
            <person name="Floudas D."/>
            <person name="Copeland A."/>
            <person name="Barry K.W."/>
            <person name="Cichocki N."/>
            <person name="Veneault-Fourrey C."/>
            <person name="LaButti K."/>
            <person name="Lindquist E.A."/>
            <person name="Lipzen A."/>
            <person name="Lundell T."/>
            <person name="Morin E."/>
            <person name="Murat C."/>
            <person name="Riley R."/>
            <person name="Ohm R."/>
            <person name="Sun H."/>
            <person name="Tunlid A."/>
            <person name="Henrissat B."/>
            <person name="Grigoriev I.V."/>
            <person name="Hibbett D.S."/>
            <person name="Martin F."/>
        </authorList>
    </citation>
    <scope>NUCLEOTIDE SEQUENCE [LARGE SCALE GENOMIC DNA]</scope>
    <source>
        <strain evidence="2">MAFF 305830</strain>
    </source>
</reference>
<gene>
    <name evidence="1" type="ORF">M408DRAFT_142682</name>
</gene>
<sequence length="71" mass="8304">MILFPIRLTINPVVPWTTTQRLCIIEILSGLHTLFFTRLQAKGHSQEWKSSLKAPFCDMFWSMYPSFIVCL</sequence>
<dbReference type="EMBL" id="KN824293">
    <property type="protein sequence ID" value="KIM28479.1"/>
    <property type="molecule type" value="Genomic_DNA"/>
</dbReference>
<keyword evidence="2" id="KW-1185">Reference proteome</keyword>
<protein>
    <submittedName>
        <fullName evidence="1">Uncharacterized protein</fullName>
    </submittedName>
</protein>
<evidence type="ECO:0000313" key="2">
    <source>
        <dbReference type="Proteomes" id="UP000054097"/>
    </source>
</evidence>
<name>A0A0C3B8L5_SERVB</name>
<proteinExistence type="predicted"/>
<accession>A0A0C3B8L5</accession>
<dbReference type="AlphaFoldDB" id="A0A0C3B8L5"/>
<dbReference type="HOGENOM" id="CLU_2741631_0_0_1"/>